<sequence>MSHELFINLSDEQQAFVAGGIDFQLDATFYKAQQNVLNGSTSSGPGGSTAASNGTSTEVETAGIAFLALGADEVLSIA</sequence>
<reference evidence="1 2" key="1">
    <citation type="submission" date="2017-06" db="EMBL/GenBank/DDBJ databases">
        <title>Genome sequencing of cyanobaciteial culture collection at National Institute for Environmental Studies (NIES).</title>
        <authorList>
            <person name="Hirose Y."/>
            <person name="Shimura Y."/>
            <person name="Fujisawa T."/>
            <person name="Nakamura Y."/>
            <person name="Kawachi M."/>
        </authorList>
    </citation>
    <scope>NUCLEOTIDE SEQUENCE [LARGE SCALE GENOMIC DNA]</scope>
    <source>
        <strain evidence="1 2">NIES-23</strain>
    </source>
</reference>
<evidence type="ECO:0000313" key="2">
    <source>
        <dbReference type="Proteomes" id="UP000217507"/>
    </source>
</evidence>
<evidence type="ECO:0000313" key="1">
    <source>
        <dbReference type="EMBL" id="BAY70740.1"/>
    </source>
</evidence>
<dbReference type="Proteomes" id="UP000217507">
    <property type="component" value="Chromosome"/>
</dbReference>
<dbReference type="NCBIfam" id="NF038167">
    <property type="entry name" value="cyan_ocin_like"/>
    <property type="match status" value="1"/>
</dbReference>
<dbReference type="AlphaFoldDB" id="A0A1Z4KP28"/>
<dbReference type="InterPro" id="IPR049891">
    <property type="entry name" value="CTB"/>
</dbReference>
<organism evidence="1 2">
    <name type="scientific">Trichormus variabilis NIES-23</name>
    <dbReference type="NCBI Taxonomy" id="1973479"/>
    <lineage>
        <taxon>Bacteria</taxon>
        <taxon>Bacillati</taxon>
        <taxon>Cyanobacteriota</taxon>
        <taxon>Cyanophyceae</taxon>
        <taxon>Nostocales</taxon>
        <taxon>Nostocaceae</taxon>
        <taxon>Trichormus</taxon>
    </lineage>
</organism>
<protein>
    <submittedName>
        <fullName evidence="1">Uncharacterized protein</fullName>
    </submittedName>
</protein>
<dbReference type="EMBL" id="AP018216">
    <property type="protein sequence ID" value="BAY70740.1"/>
    <property type="molecule type" value="Genomic_DNA"/>
</dbReference>
<proteinExistence type="predicted"/>
<name>A0A1Z4KP28_ANAVA</name>
<accession>A0A1Z4KP28</accession>
<gene>
    <name evidence="1" type="ORF">NIES23_35480</name>
</gene>